<dbReference type="SMART" id="SM00342">
    <property type="entry name" value="HTH_ARAC"/>
    <property type="match status" value="1"/>
</dbReference>
<keyword evidence="3" id="KW-0804">Transcription</keyword>
<dbReference type="Proteomes" id="UP000199455">
    <property type="component" value="Unassembled WGS sequence"/>
</dbReference>
<gene>
    <name evidence="5" type="ORF">SAMN04488024_10636</name>
</gene>
<dbReference type="EMBL" id="FMZH01000006">
    <property type="protein sequence ID" value="SDD49759.1"/>
    <property type="molecule type" value="Genomic_DNA"/>
</dbReference>
<dbReference type="InterPro" id="IPR020449">
    <property type="entry name" value="Tscrpt_reg_AraC-type_HTH"/>
</dbReference>
<dbReference type="AlphaFoldDB" id="A0A1G6V7W4"/>
<dbReference type="PRINTS" id="PR00032">
    <property type="entry name" value="HTHARAC"/>
</dbReference>
<reference evidence="6" key="1">
    <citation type="submission" date="2016-10" db="EMBL/GenBank/DDBJ databases">
        <authorList>
            <person name="Varghese N."/>
            <person name="Submissions S."/>
        </authorList>
    </citation>
    <scope>NUCLEOTIDE SEQUENCE [LARGE SCALE GENOMIC DNA]</scope>
    <source>
        <strain evidence="6">DSM 18609</strain>
    </source>
</reference>
<accession>A0A1G6V7W4</accession>
<protein>
    <submittedName>
        <fullName evidence="5">AraC-type DNA-binding protein</fullName>
    </submittedName>
</protein>
<keyword evidence="6" id="KW-1185">Reference proteome</keyword>
<proteinExistence type="predicted"/>
<keyword evidence="1" id="KW-0805">Transcription regulation</keyword>
<dbReference type="InterPro" id="IPR009057">
    <property type="entry name" value="Homeodomain-like_sf"/>
</dbReference>
<evidence type="ECO:0000313" key="5">
    <source>
        <dbReference type="EMBL" id="SDD49759.1"/>
    </source>
</evidence>
<evidence type="ECO:0000256" key="2">
    <source>
        <dbReference type="ARBA" id="ARBA00023125"/>
    </source>
</evidence>
<dbReference type="InterPro" id="IPR018060">
    <property type="entry name" value="HTH_AraC"/>
</dbReference>
<dbReference type="GO" id="GO:0043565">
    <property type="term" value="F:sequence-specific DNA binding"/>
    <property type="evidence" value="ECO:0007669"/>
    <property type="project" value="InterPro"/>
</dbReference>
<dbReference type="STRING" id="390242.SAMN04488024_10636"/>
<dbReference type="Pfam" id="PF02311">
    <property type="entry name" value="AraC_binding"/>
    <property type="match status" value="1"/>
</dbReference>
<sequence length="297" mass="34659">MKKQEAIHEYHLNRHQPDKPQFLIHDLKSYLAQNQGKANKPHIHSFYQIIWFTHGTGKHFVDFKSYDVFENAIFFIAKNQVHYFDNGTDYEGILIHFSELFLGQSQSGVEFLVKSNLFNNPFQFPSCCVGSELAVDLSQYVAQMQTELINSENFAREELLQSYLTAFLIQVQRRKNQLEQDKHSFPFMPDMKREQLIRFTNLLDEHFTRGLSVAEYAGLMNISSRTLSDLTAQTLNKTPLQVIQERVVLEAQRLLVHSNLNVNQIAYRLGFDDPSYFVKYFKKQTQTAPSDFRKSIS</sequence>
<dbReference type="SUPFAM" id="SSF46689">
    <property type="entry name" value="Homeodomain-like"/>
    <property type="match status" value="1"/>
</dbReference>
<evidence type="ECO:0000256" key="3">
    <source>
        <dbReference type="ARBA" id="ARBA00023163"/>
    </source>
</evidence>
<dbReference type="InterPro" id="IPR037923">
    <property type="entry name" value="HTH-like"/>
</dbReference>
<dbReference type="InterPro" id="IPR014710">
    <property type="entry name" value="RmlC-like_jellyroll"/>
</dbReference>
<dbReference type="RefSeq" id="WP_090769620.1">
    <property type="nucleotide sequence ID" value="NZ_FMZH01000006.1"/>
</dbReference>
<dbReference type="InterPro" id="IPR003313">
    <property type="entry name" value="AraC-bd"/>
</dbReference>
<name>A0A1G6V7W4_9SPHI</name>
<dbReference type="Gene3D" id="2.60.120.10">
    <property type="entry name" value="Jelly Rolls"/>
    <property type="match status" value="1"/>
</dbReference>
<evidence type="ECO:0000256" key="1">
    <source>
        <dbReference type="ARBA" id="ARBA00023015"/>
    </source>
</evidence>
<evidence type="ECO:0000313" key="6">
    <source>
        <dbReference type="Proteomes" id="UP000199455"/>
    </source>
</evidence>
<dbReference type="SUPFAM" id="SSF51215">
    <property type="entry name" value="Regulatory protein AraC"/>
    <property type="match status" value="1"/>
</dbReference>
<dbReference type="Pfam" id="PF12833">
    <property type="entry name" value="HTH_18"/>
    <property type="match status" value="1"/>
</dbReference>
<feature type="domain" description="HTH araC/xylS-type" evidence="4">
    <location>
        <begin position="197"/>
        <end position="295"/>
    </location>
</feature>
<keyword evidence="2 5" id="KW-0238">DNA-binding</keyword>
<organism evidence="5 6">
    <name type="scientific">Pedobacter soli</name>
    <dbReference type="NCBI Taxonomy" id="390242"/>
    <lineage>
        <taxon>Bacteria</taxon>
        <taxon>Pseudomonadati</taxon>
        <taxon>Bacteroidota</taxon>
        <taxon>Sphingobacteriia</taxon>
        <taxon>Sphingobacteriales</taxon>
        <taxon>Sphingobacteriaceae</taxon>
        <taxon>Pedobacter</taxon>
    </lineage>
</organism>
<evidence type="ECO:0000259" key="4">
    <source>
        <dbReference type="PROSITE" id="PS01124"/>
    </source>
</evidence>
<dbReference type="Gene3D" id="1.10.10.60">
    <property type="entry name" value="Homeodomain-like"/>
    <property type="match status" value="1"/>
</dbReference>
<dbReference type="PANTHER" id="PTHR43280">
    <property type="entry name" value="ARAC-FAMILY TRANSCRIPTIONAL REGULATOR"/>
    <property type="match status" value="1"/>
</dbReference>
<dbReference type="PROSITE" id="PS01124">
    <property type="entry name" value="HTH_ARAC_FAMILY_2"/>
    <property type="match status" value="1"/>
</dbReference>
<dbReference type="GO" id="GO:0003700">
    <property type="term" value="F:DNA-binding transcription factor activity"/>
    <property type="evidence" value="ECO:0007669"/>
    <property type="project" value="InterPro"/>
</dbReference>
<dbReference type="PANTHER" id="PTHR43280:SF32">
    <property type="entry name" value="TRANSCRIPTIONAL REGULATORY PROTEIN"/>
    <property type="match status" value="1"/>
</dbReference>